<sequence length="56" mass="6234">MQFEKKIIEVGGSQGLLLPLDLCKYLGLEIGSEIVIQDDEGKHGKFISMWKKKGGK</sequence>
<comment type="caution">
    <text evidence="1">The sequence shown here is derived from an EMBL/GenBank/DDBJ whole genome shotgun (WGS) entry which is preliminary data.</text>
</comment>
<organism evidence="1">
    <name type="scientific">marine sediment metagenome</name>
    <dbReference type="NCBI Taxonomy" id="412755"/>
    <lineage>
        <taxon>unclassified sequences</taxon>
        <taxon>metagenomes</taxon>
        <taxon>ecological metagenomes</taxon>
    </lineage>
</organism>
<dbReference type="Gene3D" id="2.10.260.10">
    <property type="match status" value="1"/>
</dbReference>
<reference evidence="1" key="1">
    <citation type="journal article" date="2015" name="Nature">
        <title>Complex archaea that bridge the gap between prokaryotes and eukaryotes.</title>
        <authorList>
            <person name="Spang A."/>
            <person name="Saw J.H."/>
            <person name="Jorgensen S.L."/>
            <person name="Zaremba-Niedzwiedzka K."/>
            <person name="Martijn J."/>
            <person name="Lind A.E."/>
            <person name="van Eijk R."/>
            <person name="Schleper C."/>
            <person name="Guy L."/>
            <person name="Ettema T.J."/>
        </authorList>
    </citation>
    <scope>NUCLEOTIDE SEQUENCE</scope>
</reference>
<accession>A0A0F9NS92</accession>
<name>A0A0F9NS92_9ZZZZ</name>
<dbReference type="EMBL" id="LAZR01007604">
    <property type="protein sequence ID" value="KKM84177.1"/>
    <property type="molecule type" value="Genomic_DNA"/>
</dbReference>
<protein>
    <recommendedName>
        <fullName evidence="2">SpoVT-AbrB domain-containing protein</fullName>
    </recommendedName>
</protein>
<dbReference type="InterPro" id="IPR037914">
    <property type="entry name" value="SpoVT-AbrB_sf"/>
</dbReference>
<dbReference type="AlphaFoldDB" id="A0A0F9NS92"/>
<evidence type="ECO:0008006" key="2">
    <source>
        <dbReference type="Google" id="ProtNLM"/>
    </source>
</evidence>
<evidence type="ECO:0000313" key="1">
    <source>
        <dbReference type="EMBL" id="KKM84177.1"/>
    </source>
</evidence>
<gene>
    <name evidence="1" type="ORF">LCGC14_1301770</name>
</gene>
<proteinExistence type="predicted"/>
<dbReference type="SUPFAM" id="SSF89447">
    <property type="entry name" value="AbrB/MazE/MraZ-like"/>
    <property type="match status" value="1"/>
</dbReference>